<evidence type="ECO:0000256" key="1">
    <source>
        <dbReference type="SAM" id="Phobius"/>
    </source>
</evidence>
<dbReference type="EMBL" id="UYJE01003883">
    <property type="protein sequence ID" value="VDI23133.1"/>
    <property type="molecule type" value="Genomic_DNA"/>
</dbReference>
<keyword evidence="1" id="KW-1133">Transmembrane helix</keyword>
<dbReference type="Proteomes" id="UP000596742">
    <property type="component" value="Unassembled WGS sequence"/>
</dbReference>
<proteinExistence type="predicted"/>
<gene>
    <name evidence="2" type="ORF">MGAL_10B066311</name>
</gene>
<reference evidence="2" key="1">
    <citation type="submission" date="2018-11" db="EMBL/GenBank/DDBJ databases">
        <authorList>
            <person name="Alioto T."/>
            <person name="Alioto T."/>
        </authorList>
    </citation>
    <scope>NUCLEOTIDE SEQUENCE</scope>
</reference>
<protein>
    <submittedName>
        <fullName evidence="2">Uncharacterized protein</fullName>
    </submittedName>
</protein>
<comment type="caution">
    <text evidence="2">The sequence shown here is derived from an EMBL/GenBank/DDBJ whole genome shotgun (WGS) entry which is preliminary data.</text>
</comment>
<accession>A0A8B6DR98</accession>
<keyword evidence="1" id="KW-0812">Transmembrane</keyword>
<evidence type="ECO:0000313" key="3">
    <source>
        <dbReference type="Proteomes" id="UP000596742"/>
    </source>
</evidence>
<name>A0A8B6DR98_MYTGA</name>
<keyword evidence="3" id="KW-1185">Reference proteome</keyword>
<evidence type="ECO:0000313" key="2">
    <source>
        <dbReference type="EMBL" id="VDI23133.1"/>
    </source>
</evidence>
<keyword evidence="1" id="KW-0472">Membrane</keyword>
<organism evidence="2 3">
    <name type="scientific">Mytilus galloprovincialis</name>
    <name type="common">Mediterranean mussel</name>
    <dbReference type="NCBI Taxonomy" id="29158"/>
    <lineage>
        <taxon>Eukaryota</taxon>
        <taxon>Metazoa</taxon>
        <taxon>Spiralia</taxon>
        <taxon>Lophotrochozoa</taxon>
        <taxon>Mollusca</taxon>
        <taxon>Bivalvia</taxon>
        <taxon>Autobranchia</taxon>
        <taxon>Pteriomorphia</taxon>
        <taxon>Mytilida</taxon>
        <taxon>Mytiloidea</taxon>
        <taxon>Mytilidae</taxon>
        <taxon>Mytilinae</taxon>
        <taxon>Mytilus</taxon>
    </lineage>
</organism>
<sequence length="78" mass="9152">MRGTAAYKFRNRFVFGVVAFGLGLGAVMNYFVDVEKSRLFVQIKKNQEWRDETLRRQQQISQLKALEKSRDKKPIKSV</sequence>
<feature type="transmembrane region" description="Helical" evidence="1">
    <location>
        <begin position="12"/>
        <end position="32"/>
    </location>
</feature>
<dbReference type="AlphaFoldDB" id="A0A8B6DR98"/>